<protein>
    <submittedName>
        <fullName evidence="1">Uncharacterized protein</fullName>
    </submittedName>
</protein>
<comment type="caution">
    <text evidence="1">The sequence shown here is derived from an EMBL/GenBank/DDBJ whole genome shotgun (WGS) entry which is preliminary data.</text>
</comment>
<evidence type="ECO:0000313" key="1">
    <source>
        <dbReference type="EMBL" id="KAL3721175.1"/>
    </source>
</evidence>
<reference evidence="1 2" key="1">
    <citation type="submission" date="2024-11" db="EMBL/GenBank/DDBJ databases">
        <title>Chromosome-level genome assembly of Eucalyptus globulus Labill. provides insights into its genome evolution.</title>
        <authorList>
            <person name="Li X."/>
        </authorList>
    </citation>
    <scope>NUCLEOTIDE SEQUENCE [LARGE SCALE GENOMIC DNA]</scope>
    <source>
        <strain evidence="1">CL2024</strain>
        <tissue evidence="1">Fresh tender leaves</tissue>
    </source>
</reference>
<dbReference type="Proteomes" id="UP001634007">
    <property type="component" value="Unassembled WGS sequence"/>
</dbReference>
<evidence type="ECO:0000313" key="2">
    <source>
        <dbReference type="Proteomes" id="UP001634007"/>
    </source>
</evidence>
<sequence length="103" mass="10540">MVSSTGESRTGGLKVQQGDSDFAAGCGICCRSGARRGWWRGGVQGCGLAGENPGEMGQRQLRGSGADPLGVGAGASRVERLSAELMRKRRSRPGVGVAEGCSE</sequence>
<name>A0ABD3J0R1_EUCGL</name>
<proteinExistence type="predicted"/>
<organism evidence="1 2">
    <name type="scientific">Eucalyptus globulus</name>
    <name type="common">Tasmanian blue gum</name>
    <dbReference type="NCBI Taxonomy" id="34317"/>
    <lineage>
        <taxon>Eukaryota</taxon>
        <taxon>Viridiplantae</taxon>
        <taxon>Streptophyta</taxon>
        <taxon>Embryophyta</taxon>
        <taxon>Tracheophyta</taxon>
        <taxon>Spermatophyta</taxon>
        <taxon>Magnoliopsida</taxon>
        <taxon>eudicotyledons</taxon>
        <taxon>Gunneridae</taxon>
        <taxon>Pentapetalae</taxon>
        <taxon>rosids</taxon>
        <taxon>malvids</taxon>
        <taxon>Myrtales</taxon>
        <taxon>Myrtaceae</taxon>
        <taxon>Myrtoideae</taxon>
        <taxon>Eucalypteae</taxon>
        <taxon>Eucalyptus</taxon>
    </lineage>
</organism>
<accession>A0ABD3J0R1</accession>
<keyword evidence="2" id="KW-1185">Reference proteome</keyword>
<gene>
    <name evidence="1" type="ORF">ACJRO7_005919</name>
</gene>
<dbReference type="AlphaFoldDB" id="A0ABD3J0R1"/>
<dbReference type="EMBL" id="JBJKBG010000010">
    <property type="protein sequence ID" value="KAL3721175.1"/>
    <property type="molecule type" value="Genomic_DNA"/>
</dbReference>